<keyword evidence="7" id="KW-0788">Thiol protease</keyword>
<keyword evidence="12" id="KW-1185">Reference proteome</keyword>
<comment type="catalytic activity">
    <reaction evidence="1">
        <text>Thiol-dependent hydrolysis of ester, thioester, amide, peptide and isopeptide bonds formed by the C-terminal Gly of ubiquitin (a 76-residue protein attached to proteins as an intracellular targeting signal).</text>
        <dbReference type="EC" id="3.4.19.12"/>
    </reaction>
</comment>
<comment type="similarity">
    <text evidence="2">Belongs to the peptidase C19 family.</text>
</comment>
<name>A0AAV8V3U7_9RHOD</name>
<evidence type="ECO:0000256" key="4">
    <source>
        <dbReference type="ARBA" id="ARBA00022670"/>
    </source>
</evidence>
<dbReference type="Pfam" id="PF00443">
    <property type="entry name" value="UCH"/>
    <property type="match status" value="1"/>
</dbReference>
<dbReference type="Proteomes" id="UP001157974">
    <property type="component" value="Unassembled WGS sequence"/>
</dbReference>
<dbReference type="CDD" id="cd02674">
    <property type="entry name" value="Peptidase_C19R"/>
    <property type="match status" value="1"/>
</dbReference>
<evidence type="ECO:0000256" key="3">
    <source>
        <dbReference type="ARBA" id="ARBA00012759"/>
    </source>
</evidence>
<dbReference type="EMBL" id="JAMWBK010000002">
    <property type="protein sequence ID" value="KAJ8908257.1"/>
    <property type="molecule type" value="Genomic_DNA"/>
</dbReference>
<evidence type="ECO:0000256" key="5">
    <source>
        <dbReference type="ARBA" id="ARBA00022786"/>
    </source>
</evidence>
<dbReference type="InterPro" id="IPR038765">
    <property type="entry name" value="Papain-like_cys_pep_sf"/>
</dbReference>
<dbReference type="AlphaFoldDB" id="A0AAV8V3U7"/>
<dbReference type="PROSITE" id="PS00973">
    <property type="entry name" value="USP_2"/>
    <property type="match status" value="1"/>
</dbReference>
<dbReference type="SUPFAM" id="SSF54001">
    <property type="entry name" value="Cysteine proteinases"/>
    <property type="match status" value="1"/>
</dbReference>
<dbReference type="InterPro" id="IPR035927">
    <property type="entry name" value="DUSP-like_sf"/>
</dbReference>
<evidence type="ECO:0000313" key="12">
    <source>
        <dbReference type="Proteomes" id="UP001157974"/>
    </source>
</evidence>
<evidence type="ECO:0000259" key="9">
    <source>
        <dbReference type="PROSITE" id="PS50235"/>
    </source>
</evidence>
<proteinExistence type="inferred from homology"/>
<feature type="region of interest" description="Disordered" evidence="8">
    <location>
        <begin position="848"/>
        <end position="890"/>
    </location>
</feature>
<evidence type="ECO:0000256" key="8">
    <source>
        <dbReference type="SAM" id="MobiDB-lite"/>
    </source>
</evidence>
<gene>
    <name evidence="11" type="ORF">NDN08_008348</name>
</gene>
<dbReference type="InterPro" id="IPR006615">
    <property type="entry name" value="Pept_C19_DUSP"/>
</dbReference>
<feature type="region of interest" description="Disordered" evidence="8">
    <location>
        <begin position="1"/>
        <end position="20"/>
    </location>
</feature>
<evidence type="ECO:0000256" key="7">
    <source>
        <dbReference type="ARBA" id="ARBA00022807"/>
    </source>
</evidence>
<dbReference type="Pfam" id="PF06337">
    <property type="entry name" value="DUSP"/>
    <property type="match status" value="1"/>
</dbReference>
<dbReference type="PROSITE" id="PS51283">
    <property type="entry name" value="DUSP"/>
    <property type="match status" value="1"/>
</dbReference>
<dbReference type="EC" id="3.4.19.12" evidence="3"/>
<dbReference type="GO" id="GO:0016579">
    <property type="term" value="P:protein deubiquitination"/>
    <property type="evidence" value="ECO:0007669"/>
    <property type="project" value="InterPro"/>
</dbReference>
<accession>A0AAV8V3U7</accession>
<comment type="caution">
    <text evidence="11">The sequence shown here is derived from an EMBL/GenBank/DDBJ whole genome shotgun (WGS) entry which is preliminary data.</text>
</comment>
<evidence type="ECO:0000256" key="1">
    <source>
        <dbReference type="ARBA" id="ARBA00000707"/>
    </source>
</evidence>
<evidence type="ECO:0000256" key="2">
    <source>
        <dbReference type="ARBA" id="ARBA00009085"/>
    </source>
</evidence>
<keyword evidence="6" id="KW-0378">Hydrolase</keyword>
<reference evidence="11 12" key="1">
    <citation type="journal article" date="2023" name="Nat. Commun.">
        <title>Origin of minicircular mitochondrial genomes in red algae.</title>
        <authorList>
            <person name="Lee Y."/>
            <person name="Cho C.H."/>
            <person name="Lee Y.M."/>
            <person name="Park S.I."/>
            <person name="Yang J.H."/>
            <person name="West J.A."/>
            <person name="Bhattacharya D."/>
            <person name="Yoon H.S."/>
        </authorList>
    </citation>
    <scope>NUCLEOTIDE SEQUENCE [LARGE SCALE GENOMIC DNA]</scope>
    <source>
        <strain evidence="11 12">CCMP1338</strain>
        <tissue evidence="11">Whole cell</tissue>
    </source>
</reference>
<dbReference type="PANTHER" id="PTHR21646">
    <property type="entry name" value="UBIQUITIN CARBOXYL-TERMINAL HYDROLASE"/>
    <property type="match status" value="1"/>
</dbReference>
<keyword evidence="5" id="KW-0833">Ubl conjugation pathway</keyword>
<dbReference type="InterPro" id="IPR028889">
    <property type="entry name" value="USP"/>
</dbReference>
<feature type="domain" description="USP" evidence="9">
    <location>
        <begin position="234"/>
        <end position="832"/>
    </location>
</feature>
<dbReference type="PROSITE" id="PS50235">
    <property type="entry name" value="USP_3"/>
    <property type="match status" value="1"/>
</dbReference>
<dbReference type="GO" id="GO:0006508">
    <property type="term" value="P:proteolysis"/>
    <property type="evidence" value="ECO:0007669"/>
    <property type="project" value="UniProtKB-KW"/>
</dbReference>
<dbReference type="InterPro" id="IPR050185">
    <property type="entry name" value="Ub_carboxyl-term_hydrolase"/>
</dbReference>
<dbReference type="InterPro" id="IPR001394">
    <property type="entry name" value="Peptidase_C19_UCH"/>
</dbReference>
<keyword evidence="4" id="KW-0645">Protease</keyword>
<dbReference type="GO" id="GO:0004843">
    <property type="term" value="F:cysteine-type deubiquitinase activity"/>
    <property type="evidence" value="ECO:0007669"/>
    <property type="project" value="UniProtKB-EC"/>
</dbReference>
<sequence length="916" mass="104916">MVEGEDFEDGRMSSRSPTRMEEYKAFQEAQRRASGKLKIGDQFYLLDSLWYRKWEEAARNGENGRREPVDNYGLLGDSLELGEDLEENVDFIIVGPEAWRLLLEWYDGGPELRREVIFNGIENVIEIYKLNLKIKFQGGFLTQSNVSKSWTLDELKAKIFVEYPMLNSEDYEVCFYNSSTRIPGSLTLYQGQITSESTLQIQPRNGLNGFQDNDDDSLQPTLEDYKNNKHSGLTGLQNLGFTCFMNSALQCLSNTVSLSEFFLSGKYEKEINEDNPIGRQGNLARAYATVLRHIWRAEERSYAPRSLKFQLGHYAPQFHGYTQQDAQELMAFLMDGLHEDLNRIRNKPVVEAVEGGNEPDDMVAEKAWKNHKLRNDSIIVDLFHGQYKSTVICPTCEKVSVTFDPFMYLTLPLPARIEKTIEVTFVPLPIPNGGKQTPIKYAMKYIPNTTKIGDLKYYVADKTGRNASKLVIAVKLIYNRLDSRMAFLDKDALKEEFSQLTIMAYEVTEEVSAITGSAYNSIVDDEETEDDGEDKLIMVEILQSFSGEEIRHVTMPHLFTVRRSQCTGRRVTREVLDRVRNYFDFEEFGKGATKEGELEQPFELKFAKKALHIAYPAVKEEVEPESDEVLDAARTCSKTTVFVEWNSAMEAFSDCWNYADSLGKNLVEDESIYRLKNEKQEVTLDECIKFWEKEETLTEQNAWYCPECREHKLASKSLQMWRMPEFLVIHLKRFSYTTWNRNKVDVFVDFPLTGLDMKPFLPSGSALQDNVYDLYAVSNHMGGLGGGHYTAYAISPWKDQQWYAFDDSIVTEINSASTVKSSSAYVLFYRRRQRDTIYTRLTEAAVKKRAEPTGRENQGTIASPVDPKGGGALTVNGKRSHASGNSEEERFDRFWRTLSSTLAFREVQGPHRPRGS</sequence>
<dbReference type="Gene3D" id="3.90.70.10">
    <property type="entry name" value="Cysteine proteinases"/>
    <property type="match status" value="2"/>
</dbReference>
<dbReference type="PANTHER" id="PTHR21646:SF24">
    <property type="entry name" value="UBIQUITIN CARBOXYL-TERMINAL HYDROLASE"/>
    <property type="match status" value="1"/>
</dbReference>
<dbReference type="Gene3D" id="3.30.2230.10">
    <property type="entry name" value="DUSP-like"/>
    <property type="match status" value="1"/>
</dbReference>
<dbReference type="SUPFAM" id="SSF143791">
    <property type="entry name" value="DUSP-like"/>
    <property type="match status" value="1"/>
</dbReference>
<dbReference type="SMART" id="SM00695">
    <property type="entry name" value="DUSP"/>
    <property type="match status" value="1"/>
</dbReference>
<evidence type="ECO:0000313" key="11">
    <source>
        <dbReference type="EMBL" id="KAJ8908257.1"/>
    </source>
</evidence>
<protein>
    <recommendedName>
        <fullName evidence="3">ubiquitinyl hydrolase 1</fullName>
        <ecNumber evidence="3">3.4.19.12</ecNumber>
    </recommendedName>
</protein>
<feature type="domain" description="DUSP" evidence="10">
    <location>
        <begin position="17"/>
        <end position="117"/>
    </location>
</feature>
<evidence type="ECO:0000256" key="6">
    <source>
        <dbReference type="ARBA" id="ARBA00022801"/>
    </source>
</evidence>
<organism evidence="11 12">
    <name type="scientific">Rhodosorus marinus</name>
    <dbReference type="NCBI Taxonomy" id="101924"/>
    <lineage>
        <taxon>Eukaryota</taxon>
        <taxon>Rhodophyta</taxon>
        <taxon>Stylonematophyceae</taxon>
        <taxon>Stylonematales</taxon>
        <taxon>Stylonemataceae</taxon>
        <taxon>Rhodosorus</taxon>
    </lineage>
</organism>
<evidence type="ECO:0000259" key="10">
    <source>
        <dbReference type="PROSITE" id="PS51283"/>
    </source>
</evidence>
<dbReference type="InterPro" id="IPR018200">
    <property type="entry name" value="USP_CS"/>
</dbReference>